<name>A0A252F4A1_9FIRM</name>
<dbReference type="EMBL" id="NHOC01000005">
    <property type="protein sequence ID" value="OUM20608.1"/>
    <property type="molecule type" value="Genomic_DNA"/>
</dbReference>
<evidence type="ECO:0000313" key="2">
    <source>
        <dbReference type="EMBL" id="OUM20608.1"/>
    </source>
</evidence>
<dbReference type="Proteomes" id="UP000194903">
    <property type="component" value="Unassembled WGS sequence"/>
</dbReference>
<dbReference type="AlphaFoldDB" id="A0A252F4A1"/>
<feature type="domain" description="Metallo-beta-lactamase" evidence="1">
    <location>
        <begin position="58"/>
        <end position="230"/>
    </location>
</feature>
<dbReference type="InterPro" id="IPR036866">
    <property type="entry name" value="RibonucZ/Hydroxyglut_hydro"/>
</dbReference>
<keyword evidence="3" id="KW-1185">Reference proteome</keyword>
<dbReference type="SMART" id="SM00849">
    <property type="entry name" value="Lactamase_B"/>
    <property type="match status" value="1"/>
</dbReference>
<dbReference type="InterPro" id="IPR001279">
    <property type="entry name" value="Metallo-B-lactamas"/>
</dbReference>
<dbReference type="Pfam" id="PF12706">
    <property type="entry name" value="Lactamase_B_2"/>
    <property type="match status" value="1"/>
</dbReference>
<comment type="caution">
    <text evidence="2">The sequence shown here is derived from an EMBL/GenBank/DDBJ whole genome shotgun (WGS) entry which is preliminary data.</text>
</comment>
<reference evidence="2 3" key="1">
    <citation type="submission" date="2017-05" db="EMBL/GenBank/DDBJ databases">
        <title>Butyricicoccus porcorum sp. nov. a butyrate-producing bacterium from the swine intestinal tract.</title>
        <authorList>
            <person name="Trachsel J."/>
            <person name="Humphrey S."/>
            <person name="Allen H.K."/>
        </authorList>
    </citation>
    <scope>NUCLEOTIDE SEQUENCE [LARGE SCALE GENOMIC DNA]</scope>
    <source>
        <strain evidence="2">BB10</strain>
    </source>
</reference>
<dbReference type="PANTHER" id="PTHR47619">
    <property type="entry name" value="METALLO-HYDROLASE YYCJ-RELATED"/>
    <property type="match status" value="1"/>
</dbReference>
<organism evidence="2 3">
    <name type="scientific">Butyricicoccus porcorum</name>
    <dbReference type="NCBI Taxonomy" id="1945634"/>
    <lineage>
        <taxon>Bacteria</taxon>
        <taxon>Bacillati</taxon>
        <taxon>Bacillota</taxon>
        <taxon>Clostridia</taxon>
        <taxon>Eubacteriales</taxon>
        <taxon>Butyricicoccaceae</taxon>
        <taxon>Butyricicoccus</taxon>
    </lineage>
</organism>
<dbReference type="Gene3D" id="3.60.15.10">
    <property type="entry name" value="Ribonuclease Z/Hydroxyacylglutathione hydrolase-like"/>
    <property type="match status" value="1"/>
</dbReference>
<dbReference type="OrthoDB" id="9781189at2"/>
<dbReference type="SUPFAM" id="SSF56281">
    <property type="entry name" value="Metallo-hydrolase/oxidoreductase"/>
    <property type="match status" value="1"/>
</dbReference>
<evidence type="ECO:0000313" key="3">
    <source>
        <dbReference type="Proteomes" id="UP000194903"/>
    </source>
</evidence>
<dbReference type="InterPro" id="IPR052533">
    <property type="entry name" value="WalJ/YycJ-like"/>
</dbReference>
<sequence length="314" mass="33971">MSSAAMKTWSASCAASAARLSASRIDNTRFTRGDCMCSSLFYRGKTMSFYYSVASGSSGNCAVWQAGDTSVLIDLGVSVRALGKALHDIDMEIEDLSAVLLTHEHTDHIKGLATFTKKYDLPVYATFGTAAAILQKLPQAEKNLHTFAGGEQFEIDGLQVRSMPIPHDAAEPVAYRIDGGGHRLGYVTDVGFLPDHIRSTISGCDTVVLESNHDVDMLRTGPYPMYLKQRIRGKYGHLSNEDCARGAAALAQAGAKRLVLAHLSDKNNNPLTALRCTQRVLDGTECELYVAPRGAMEQPLMLAAGEDTQCSLFD</sequence>
<proteinExistence type="predicted"/>
<accession>A0A252F4A1</accession>
<protein>
    <recommendedName>
        <fullName evidence="1">Metallo-beta-lactamase domain-containing protein</fullName>
    </recommendedName>
</protein>
<gene>
    <name evidence="2" type="ORF">CBW42_07200</name>
</gene>
<dbReference type="PANTHER" id="PTHR47619:SF1">
    <property type="entry name" value="EXODEOXYRIBONUCLEASE WALJ"/>
    <property type="match status" value="1"/>
</dbReference>
<evidence type="ECO:0000259" key="1">
    <source>
        <dbReference type="SMART" id="SM00849"/>
    </source>
</evidence>